<evidence type="ECO:0000313" key="1">
    <source>
        <dbReference type="EMBL" id="KHJ91804.1"/>
    </source>
</evidence>
<accession>A0A0B1T3J1</accession>
<gene>
    <name evidence="1" type="ORF">OESDEN_08319</name>
</gene>
<evidence type="ECO:0000313" key="2">
    <source>
        <dbReference type="Proteomes" id="UP000053660"/>
    </source>
</evidence>
<dbReference type="EMBL" id="KN551798">
    <property type="protein sequence ID" value="KHJ91804.1"/>
    <property type="molecule type" value="Genomic_DNA"/>
</dbReference>
<dbReference type="AlphaFoldDB" id="A0A0B1T3J1"/>
<sequence>LLFQTYHCVLEHFAFFYFRGVRAVDTLRPKFDPAIEDYSEESDKIESSVFAKNAVEGWKSLESTSCSCVLSYHSTAHWYKGIYDP</sequence>
<keyword evidence="2" id="KW-1185">Reference proteome</keyword>
<reference evidence="1 2" key="1">
    <citation type="submission" date="2014-03" db="EMBL/GenBank/DDBJ databases">
        <title>Draft genome of the hookworm Oesophagostomum dentatum.</title>
        <authorList>
            <person name="Mitreva M."/>
        </authorList>
    </citation>
    <scope>NUCLEOTIDE SEQUENCE [LARGE SCALE GENOMIC DNA]</scope>
    <source>
        <strain evidence="1 2">OD-Hann</strain>
    </source>
</reference>
<organism evidence="1 2">
    <name type="scientific">Oesophagostomum dentatum</name>
    <name type="common">Nodular worm</name>
    <dbReference type="NCBI Taxonomy" id="61180"/>
    <lineage>
        <taxon>Eukaryota</taxon>
        <taxon>Metazoa</taxon>
        <taxon>Ecdysozoa</taxon>
        <taxon>Nematoda</taxon>
        <taxon>Chromadorea</taxon>
        <taxon>Rhabditida</taxon>
        <taxon>Rhabditina</taxon>
        <taxon>Rhabditomorpha</taxon>
        <taxon>Strongyloidea</taxon>
        <taxon>Strongylidae</taxon>
        <taxon>Oesophagostomum</taxon>
    </lineage>
</organism>
<name>A0A0B1T3J1_OESDE</name>
<protein>
    <submittedName>
        <fullName evidence="1">Uncharacterized protein</fullName>
    </submittedName>
</protein>
<feature type="non-terminal residue" evidence="1">
    <location>
        <position position="1"/>
    </location>
</feature>
<dbReference type="Proteomes" id="UP000053660">
    <property type="component" value="Unassembled WGS sequence"/>
</dbReference>
<proteinExistence type="predicted"/>